<feature type="binding site" evidence="16">
    <location>
        <begin position="695"/>
        <end position="702"/>
    </location>
    <ligand>
        <name>ATP</name>
        <dbReference type="ChEBI" id="CHEBI:30616"/>
    </ligand>
</feature>
<keyword evidence="8" id="KW-0159">Chromosome partition</keyword>
<dbReference type="Proteomes" id="UP000635278">
    <property type="component" value="Unassembled WGS sequence"/>
</dbReference>
<dbReference type="Gene3D" id="3.40.50.300">
    <property type="entry name" value="P-loop containing nucleotide triphosphate hydrolases"/>
    <property type="match status" value="1"/>
</dbReference>
<dbReference type="InterPro" id="IPR036388">
    <property type="entry name" value="WH-like_DNA-bd_sf"/>
</dbReference>
<organism evidence="20 21">
    <name type="scientific">Acetobacter musti</name>
    <dbReference type="NCBI Taxonomy" id="864732"/>
    <lineage>
        <taxon>Bacteria</taxon>
        <taxon>Pseudomonadati</taxon>
        <taxon>Pseudomonadota</taxon>
        <taxon>Alphaproteobacteria</taxon>
        <taxon>Acetobacterales</taxon>
        <taxon>Acetobacteraceae</taxon>
        <taxon>Acetobacter</taxon>
    </lineage>
</organism>
<reference evidence="20 21" key="1">
    <citation type="journal article" date="2020" name="Int. J. Syst. Evol. Microbiol.">
        <title>Novel acetic acid bacteria from cider fermentations: Acetobacter conturbans sp. nov. and Acetobacter fallax sp. nov.</title>
        <authorList>
            <person name="Sombolestani A.S."/>
            <person name="Cleenwerck I."/>
            <person name="Cnockaert M."/>
            <person name="Borremans W."/>
            <person name="Wieme A.D."/>
            <person name="De Vuyst L."/>
            <person name="Vandamme P."/>
        </authorList>
    </citation>
    <scope>NUCLEOTIDE SEQUENCE [LARGE SCALE GENOMIC DNA]</scope>
    <source>
        <strain evidence="20 21">LMG 30640</strain>
    </source>
</reference>
<keyword evidence="10 18" id="KW-1133">Transmembrane helix</keyword>
<keyword evidence="4" id="KW-1003">Cell membrane</keyword>
<comment type="function">
    <text evidence="14">Essential cell division protein that coordinates cell division and chromosome segregation. The N-terminus is involved in assembly of the cell-division machinery. The C-terminus functions as a DNA motor that moves dsDNA in an ATP-dependent manner towards the dif recombination site, which is located within the replication terminus region. Translocation stops specifically at Xer-dif sites, where FtsK interacts with the Xer recombinase, allowing activation of chromosome unlinking by recombination. FtsK orienting polar sequences (KOPS) guide the direction of DNA translocation. FtsK can remove proteins from DNA as it translocates, but translocation stops specifically at XerCD-dif site, thereby preventing removal of XerC and XerD from dif.</text>
</comment>
<evidence type="ECO:0000256" key="7">
    <source>
        <dbReference type="ARBA" id="ARBA00022741"/>
    </source>
</evidence>
<dbReference type="Pfam" id="PF13491">
    <property type="entry name" value="FtsK_4TM"/>
    <property type="match status" value="1"/>
</dbReference>
<evidence type="ECO:0000256" key="9">
    <source>
        <dbReference type="ARBA" id="ARBA00022840"/>
    </source>
</evidence>
<name>A0ABX0JPQ9_9PROT</name>
<comment type="subcellular location">
    <subcellularLocation>
        <location evidence="1">Cell membrane</location>
        <topology evidence="1">Multi-pass membrane protein</topology>
    </subcellularLocation>
</comment>
<keyword evidence="12 18" id="KW-0472">Membrane</keyword>
<sequence>MPGRTASGVQNFFAFEEYWLRDLHLVFLNTQGTGYGPGGVRASRAASECHLQVRTGYLARLSRLTTPDLSSPALKTSLRRRGDELGGIVLWVLALVLAATFWSYDPLDPSPDVSTSRAATNLLGWPGAWVADLLIQGFGLATAVPVIALVAWGWRIFLHRGLSVFVLRAIALVCLLPVCSALFAAIPLLITAIRAPAWPADSGIGGGIGSTIARAALAAGTSTIGPAGGVVIWLLGLVLAILLGALAFGLDRREWRAIGRTTAAAAIFLGRQPGLLARSVIARQRRDLVPGGLASAGYDGAASRSDTYTDAPSYGRQTWTPRRTEGASRVTEPAGVSRSGSAQTPRRSDVARQDVPAPATAVAQQFSGAAGTETGSNLALIAPPAESLPANRPRGRMPVSAPSGAEDDAPIISLPGPASEKQQVYADSAGSRPTEVAETTSAESPMRVSGPVPERAVSERSLSDRLMSERLVSEPPGSQSPVSERPASDVAHDGRPGDAGKKSLLSRLFGGRNEAEAGSGSHTPGQGGGRTSSSPANGTGWVLPPISLLRSVPTSRAEAGPTREMLEANARLLETVLADFGVQGTIVDLHPGPVVTLYELEPAPGIRSARVIGLADDVARSLSVLSVRIATVPGRNVIGIEVPNAVRETVYLSELFNRPEWSRTSGRLELALGKDIAGEAVFSDLAKMPHLLVAGTTGSGKSVGINSMILSLLFRHSPDECRLIMIDPKVLELSIYDGIPHLLTPVVTEPNKAVAALKWVVREMDRRYRAMSHLQVRNIAGYNERAAQVRDRGEEVTRRVQTGYDPETGNPIFEEQSLTLEPLPFIVVVIDEMADLMMTAGKEIDAAVQRLAQKARAAGIHVIMATQRPSVDVITGTIKANFPTRISFQVISKFDSRTILGEQGAEQLLGQGDMLFMQGGGRVTRVHGPFVADSEVEAVVHFLQEQGEPIYDEDVVSEREEDTASGPFDAGTGSDGDSSLYDKAVAVVIREGKASTSFVQRHLSIGYNRAAKLIEQMEKNGIVSGADHVGRRKVLIGRGADD</sequence>
<dbReference type="SUPFAM" id="SSF46785">
    <property type="entry name" value="Winged helix' DNA-binding domain"/>
    <property type="match status" value="1"/>
</dbReference>
<evidence type="ECO:0000256" key="5">
    <source>
        <dbReference type="ARBA" id="ARBA00022618"/>
    </source>
</evidence>
<feature type="compositionally biased region" description="Basic and acidic residues" evidence="17">
    <location>
        <begin position="456"/>
        <end position="472"/>
    </location>
</feature>
<keyword evidence="6 18" id="KW-0812">Transmembrane</keyword>
<dbReference type="PANTHER" id="PTHR22683:SF41">
    <property type="entry name" value="DNA TRANSLOCASE FTSK"/>
    <property type="match status" value="1"/>
</dbReference>
<dbReference type="InterPro" id="IPR018541">
    <property type="entry name" value="Ftsk_gamma"/>
</dbReference>
<evidence type="ECO:0000313" key="20">
    <source>
        <dbReference type="EMBL" id="NHN84754.1"/>
    </source>
</evidence>
<evidence type="ECO:0000256" key="4">
    <source>
        <dbReference type="ARBA" id="ARBA00022475"/>
    </source>
</evidence>
<evidence type="ECO:0000256" key="12">
    <source>
        <dbReference type="ARBA" id="ARBA00023136"/>
    </source>
</evidence>
<dbReference type="GO" id="GO:0051301">
    <property type="term" value="P:cell division"/>
    <property type="evidence" value="ECO:0007669"/>
    <property type="project" value="UniProtKB-KW"/>
</dbReference>
<evidence type="ECO:0000256" key="8">
    <source>
        <dbReference type="ARBA" id="ARBA00022829"/>
    </source>
</evidence>
<dbReference type="InterPro" id="IPR027417">
    <property type="entry name" value="P-loop_NTPase"/>
</dbReference>
<evidence type="ECO:0000256" key="3">
    <source>
        <dbReference type="ARBA" id="ARBA00020887"/>
    </source>
</evidence>
<evidence type="ECO:0000256" key="1">
    <source>
        <dbReference type="ARBA" id="ARBA00004651"/>
    </source>
</evidence>
<keyword evidence="5 20" id="KW-0132">Cell division</keyword>
<evidence type="ECO:0000256" key="10">
    <source>
        <dbReference type="ARBA" id="ARBA00022989"/>
    </source>
</evidence>
<dbReference type="InterPro" id="IPR036390">
    <property type="entry name" value="WH_DNA-bd_sf"/>
</dbReference>
<evidence type="ECO:0000256" key="15">
    <source>
        <dbReference type="ARBA" id="ARBA00025923"/>
    </source>
</evidence>
<dbReference type="SMART" id="SM00843">
    <property type="entry name" value="Ftsk_gamma"/>
    <property type="match status" value="1"/>
</dbReference>
<dbReference type="Pfam" id="PF17854">
    <property type="entry name" value="FtsK_alpha"/>
    <property type="match status" value="1"/>
</dbReference>
<feature type="compositionally biased region" description="Basic and acidic residues" evidence="17">
    <location>
        <begin position="486"/>
        <end position="501"/>
    </location>
</feature>
<evidence type="ECO:0000256" key="2">
    <source>
        <dbReference type="ARBA" id="ARBA00006474"/>
    </source>
</evidence>
<dbReference type="InterPro" id="IPR002543">
    <property type="entry name" value="FtsK_dom"/>
</dbReference>
<keyword evidence="21" id="KW-1185">Reference proteome</keyword>
<comment type="similarity">
    <text evidence="2">Belongs to the FtsK/SpoIIIE/SftA family.</text>
</comment>
<feature type="transmembrane region" description="Helical" evidence="18">
    <location>
        <begin position="166"/>
        <end position="190"/>
    </location>
</feature>
<feature type="transmembrane region" description="Helical" evidence="18">
    <location>
        <begin position="133"/>
        <end position="154"/>
    </location>
</feature>
<dbReference type="PANTHER" id="PTHR22683">
    <property type="entry name" value="SPORULATION PROTEIN RELATED"/>
    <property type="match status" value="1"/>
</dbReference>
<dbReference type="EMBL" id="WOTB01000009">
    <property type="protein sequence ID" value="NHN84754.1"/>
    <property type="molecule type" value="Genomic_DNA"/>
</dbReference>
<accession>A0ABX0JPQ9</accession>
<keyword evidence="13" id="KW-0131">Cell cycle</keyword>
<feature type="region of interest" description="Disordered" evidence="17">
    <location>
        <begin position="298"/>
        <end position="370"/>
    </location>
</feature>
<dbReference type="SUPFAM" id="SSF52540">
    <property type="entry name" value="P-loop containing nucleoside triphosphate hydrolases"/>
    <property type="match status" value="1"/>
</dbReference>
<evidence type="ECO:0000256" key="17">
    <source>
        <dbReference type="SAM" id="MobiDB-lite"/>
    </source>
</evidence>
<feature type="transmembrane region" description="Helical" evidence="18">
    <location>
        <begin position="230"/>
        <end position="250"/>
    </location>
</feature>
<dbReference type="Pfam" id="PF09397">
    <property type="entry name" value="FtsK_gamma"/>
    <property type="match status" value="1"/>
</dbReference>
<comment type="subunit">
    <text evidence="15">Homohexamer. Forms a ring that surrounds DNA.</text>
</comment>
<comment type="caution">
    <text evidence="20">The sequence shown here is derived from an EMBL/GenBank/DDBJ whole genome shotgun (WGS) entry which is preliminary data.</text>
</comment>
<dbReference type="Gene3D" id="3.30.980.40">
    <property type="match status" value="1"/>
</dbReference>
<feature type="transmembrane region" description="Helical" evidence="18">
    <location>
        <begin position="85"/>
        <end position="104"/>
    </location>
</feature>
<feature type="region of interest" description="Disordered" evidence="17">
    <location>
        <begin position="384"/>
        <end position="541"/>
    </location>
</feature>
<evidence type="ECO:0000256" key="16">
    <source>
        <dbReference type="PROSITE-ProRule" id="PRU00289"/>
    </source>
</evidence>
<keyword evidence="7 16" id="KW-0547">Nucleotide-binding</keyword>
<evidence type="ECO:0000256" key="14">
    <source>
        <dbReference type="ARBA" id="ARBA00024784"/>
    </source>
</evidence>
<feature type="domain" description="FtsK" evidence="19">
    <location>
        <begin position="678"/>
        <end position="897"/>
    </location>
</feature>
<evidence type="ECO:0000313" key="21">
    <source>
        <dbReference type="Proteomes" id="UP000635278"/>
    </source>
</evidence>
<dbReference type="Gene3D" id="1.10.10.10">
    <property type="entry name" value="Winged helix-like DNA-binding domain superfamily/Winged helix DNA-binding domain"/>
    <property type="match status" value="1"/>
</dbReference>
<keyword evidence="9 16" id="KW-0067">ATP-binding</keyword>
<keyword evidence="11" id="KW-0238">DNA-binding</keyword>
<feature type="compositionally biased region" description="Polar residues" evidence="17">
    <location>
        <begin position="304"/>
        <end position="321"/>
    </location>
</feature>
<dbReference type="InterPro" id="IPR041027">
    <property type="entry name" value="FtsK_alpha"/>
</dbReference>
<dbReference type="InterPro" id="IPR025199">
    <property type="entry name" value="FtsK_4TM"/>
</dbReference>
<evidence type="ECO:0000259" key="19">
    <source>
        <dbReference type="PROSITE" id="PS50901"/>
    </source>
</evidence>
<feature type="region of interest" description="Disordered" evidence="17">
    <location>
        <begin position="955"/>
        <end position="976"/>
    </location>
</feature>
<dbReference type="Pfam" id="PF01580">
    <property type="entry name" value="FtsK_SpoIIIE"/>
    <property type="match status" value="1"/>
</dbReference>
<evidence type="ECO:0000256" key="18">
    <source>
        <dbReference type="SAM" id="Phobius"/>
    </source>
</evidence>
<evidence type="ECO:0000256" key="11">
    <source>
        <dbReference type="ARBA" id="ARBA00023125"/>
    </source>
</evidence>
<dbReference type="CDD" id="cd01127">
    <property type="entry name" value="TrwB_TraG_TraD_VirD4"/>
    <property type="match status" value="1"/>
</dbReference>
<proteinExistence type="inferred from homology"/>
<protein>
    <recommendedName>
        <fullName evidence="3">DNA translocase FtsK</fullName>
    </recommendedName>
</protein>
<dbReference type="PROSITE" id="PS50901">
    <property type="entry name" value="FTSK"/>
    <property type="match status" value="1"/>
</dbReference>
<dbReference type="InterPro" id="IPR050206">
    <property type="entry name" value="FtsK/SpoIIIE/SftA"/>
</dbReference>
<evidence type="ECO:0000256" key="6">
    <source>
        <dbReference type="ARBA" id="ARBA00022692"/>
    </source>
</evidence>
<gene>
    <name evidence="20" type="ORF">GOB93_08870</name>
</gene>
<evidence type="ECO:0000256" key="13">
    <source>
        <dbReference type="ARBA" id="ARBA00023306"/>
    </source>
</evidence>